<protein>
    <submittedName>
        <fullName evidence="1">Uncharacterized protein</fullName>
    </submittedName>
</protein>
<dbReference type="EMBL" id="VSSQ01019773">
    <property type="protein sequence ID" value="MPM64105.1"/>
    <property type="molecule type" value="Genomic_DNA"/>
</dbReference>
<reference evidence="1" key="1">
    <citation type="submission" date="2019-08" db="EMBL/GenBank/DDBJ databases">
        <authorList>
            <person name="Kucharzyk K."/>
            <person name="Murdoch R.W."/>
            <person name="Higgins S."/>
            <person name="Loffler F."/>
        </authorList>
    </citation>
    <scope>NUCLEOTIDE SEQUENCE</scope>
</reference>
<accession>A0A645BF71</accession>
<evidence type="ECO:0000313" key="1">
    <source>
        <dbReference type="EMBL" id="MPM64105.1"/>
    </source>
</evidence>
<dbReference type="AlphaFoldDB" id="A0A645BF71"/>
<proteinExistence type="predicted"/>
<sequence>MIEVLVVRCGYFNIAETGVKKAGFVNLQFITFDDVVRPYFGVIPLRSTKLIPFFKRFRKEGIIECLSAANPDGLARAPLYFNFPPPCYVLA</sequence>
<organism evidence="1">
    <name type="scientific">bioreactor metagenome</name>
    <dbReference type="NCBI Taxonomy" id="1076179"/>
    <lineage>
        <taxon>unclassified sequences</taxon>
        <taxon>metagenomes</taxon>
        <taxon>ecological metagenomes</taxon>
    </lineage>
</organism>
<name>A0A645BF71_9ZZZZ</name>
<gene>
    <name evidence="1" type="ORF">SDC9_110991</name>
</gene>
<comment type="caution">
    <text evidence="1">The sequence shown here is derived from an EMBL/GenBank/DDBJ whole genome shotgun (WGS) entry which is preliminary data.</text>
</comment>